<evidence type="ECO:0000313" key="1">
    <source>
        <dbReference type="EMBL" id="KAF2015627.1"/>
    </source>
</evidence>
<gene>
    <name evidence="1" type="ORF">BU24DRAFT_408826</name>
</gene>
<accession>A0A6A5XS38</accession>
<dbReference type="RefSeq" id="XP_033383966.1">
    <property type="nucleotide sequence ID" value="XM_033525883.1"/>
</dbReference>
<dbReference type="EMBL" id="ML978069">
    <property type="protein sequence ID" value="KAF2015627.1"/>
    <property type="molecule type" value="Genomic_DNA"/>
</dbReference>
<dbReference type="AlphaFoldDB" id="A0A6A5XS38"/>
<keyword evidence="2" id="KW-1185">Reference proteome</keyword>
<dbReference type="GeneID" id="54283280"/>
<sequence>MSDNTRLPCSDIVPPREQVSTVLESPQPQSLASREMSSGCSSFDCEAIGGASEIRMARMVLSVRSEVSFTPRRRDTISLDSVSSDPETCSGRPLFALAVSALIKIVSNDAQEQRANPGRKWIMVGRAITDSYWDHREEVQIGGREPADRLWTTHLRAHRRRYEMRKRDNMPICQVCGFATMAECHDTAACQHSVARQIAVAVLEFSSAPMGLEHR</sequence>
<proteinExistence type="predicted"/>
<reference evidence="1" key="1">
    <citation type="journal article" date="2020" name="Stud. Mycol.">
        <title>101 Dothideomycetes genomes: a test case for predicting lifestyles and emergence of pathogens.</title>
        <authorList>
            <person name="Haridas S."/>
            <person name="Albert R."/>
            <person name="Binder M."/>
            <person name="Bloem J."/>
            <person name="Labutti K."/>
            <person name="Salamov A."/>
            <person name="Andreopoulos B."/>
            <person name="Baker S."/>
            <person name="Barry K."/>
            <person name="Bills G."/>
            <person name="Bluhm B."/>
            <person name="Cannon C."/>
            <person name="Castanera R."/>
            <person name="Culley D."/>
            <person name="Daum C."/>
            <person name="Ezra D."/>
            <person name="Gonzalez J."/>
            <person name="Henrissat B."/>
            <person name="Kuo A."/>
            <person name="Liang C."/>
            <person name="Lipzen A."/>
            <person name="Lutzoni F."/>
            <person name="Magnuson J."/>
            <person name="Mondo S."/>
            <person name="Nolan M."/>
            <person name="Ohm R."/>
            <person name="Pangilinan J."/>
            <person name="Park H.-J."/>
            <person name="Ramirez L."/>
            <person name="Alfaro M."/>
            <person name="Sun H."/>
            <person name="Tritt A."/>
            <person name="Yoshinaga Y."/>
            <person name="Zwiers L.-H."/>
            <person name="Turgeon B."/>
            <person name="Goodwin S."/>
            <person name="Spatafora J."/>
            <person name="Crous P."/>
            <person name="Grigoriev I."/>
        </authorList>
    </citation>
    <scope>NUCLEOTIDE SEQUENCE</scope>
    <source>
        <strain evidence="1">CBS 175.79</strain>
    </source>
</reference>
<name>A0A6A5XS38_9PLEO</name>
<protein>
    <submittedName>
        <fullName evidence="1">Uncharacterized protein</fullName>
    </submittedName>
</protein>
<organism evidence="1 2">
    <name type="scientific">Aaosphaeria arxii CBS 175.79</name>
    <dbReference type="NCBI Taxonomy" id="1450172"/>
    <lineage>
        <taxon>Eukaryota</taxon>
        <taxon>Fungi</taxon>
        <taxon>Dikarya</taxon>
        <taxon>Ascomycota</taxon>
        <taxon>Pezizomycotina</taxon>
        <taxon>Dothideomycetes</taxon>
        <taxon>Pleosporomycetidae</taxon>
        <taxon>Pleosporales</taxon>
        <taxon>Pleosporales incertae sedis</taxon>
        <taxon>Aaosphaeria</taxon>
    </lineage>
</organism>
<evidence type="ECO:0000313" key="2">
    <source>
        <dbReference type="Proteomes" id="UP000799778"/>
    </source>
</evidence>
<dbReference type="Proteomes" id="UP000799778">
    <property type="component" value="Unassembled WGS sequence"/>
</dbReference>